<dbReference type="Proteomes" id="UP001287356">
    <property type="component" value="Unassembled WGS sequence"/>
</dbReference>
<organism evidence="2 3">
    <name type="scientific">Lasiosphaeria ovina</name>
    <dbReference type="NCBI Taxonomy" id="92902"/>
    <lineage>
        <taxon>Eukaryota</taxon>
        <taxon>Fungi</taxon>
        <taxon>Dikarya</taxon>
        <taxon>Ascomycota</taxon>
        <taxon>Pezizomycotina</taxon>
        <taxon>Sordariomycetes</taxon>
        <taxon>Sordariomycetidae</taxon>
        <taxon>Sordariales</taxon>
        <taxon>Lasiosphaeriaceae</taxon>
        <taxon>Lasiosphaeria</taxon>
    </lineage>
</organism>
<evidence type="ECO:0000313" key="3">
    <source>
        <dbReference type="Proteomes" id="UP001287356"/>
    </source>
</evidence>
<gene>
    <name evidence="2" type="ORF">B0T24DRAFT_600371</name>
</gene>
<dbReference type="EMBL" id="JAULSN010000001">
    <property type="protein sequence ID" value="KAK3382048.1"/>
    <property type="molecule type" value="Genomic_DNA"/>
</dbReference>
<dbReference type="InterPro" id="IPR009959">
    <property type="entry name" value="Cyclase_SnoaL-like"/>
</dbReference>
<reference evidence="2" key="2">
    <citation type="submission" date="2023-06" db="EMBL/GenBank/DDBJ databases">
        <authorList>
            <consortium name="Lawrence Berkeley National Laboratory"/>
            <person name="Haridas S."/>
            <person name="Hensen N."/>
            <person name="Bonometti L."/>
            <person name="Westerberg I."/>
            <person name="Brannstrom I.O."/>
            <person name="Guillou S."/>
            <person name="Cros-Aarteil S."/>
            <person name="Calhoun S."/>
            <person name="Kuo A."/>
            <person name="Mondo S."/>
            <person name="Pangilinan J."/>
            <person name="Riley R."/>
            <person name="Labutti K."/>
            <person name="Andreopoulos B."/>
            <person name="Lipzen A."/>
            <person name="Chen C."/>
            <person name="Yanf M."/>
            <person name="Daum C."/>
            <person name="Ng V."/>
            <person name="Clum A."/>
            <person name="Steindorff A."/>
            <person name="Ohm R."/>
            <person name="Martin F."/>
            <person name="Silar P."/>
            <person name="Natvig D."/>
            <person name="Lalanne C."/>
            <person name="Gautier V."/>
            <person name="Ament-Velasquez S.L."/>
            <person name="Kruys A."/>
            <person name="Hutchinson M.I."/>
            <person name="Powell A.J."/>
            <person name="Barry K."/>
            <person name="Miller A.N."/>
            <person name="Grigoriev I.V."/>
            <person name="Debuchy R."/>
            <person name="Gladieux P."/>
            <person name="Thoren M.H."/>
            <person name="Johannesson H."/>
        </authorList>
    </citation>
    <scope>NUCLEOTIDE SEQUENCE</scope>
    <source>
        <strain evidence="2">CBS 958.72</strain>
    </source>
</reference>
<protein>
    <submittedName>
        <fullName evidence="2">Uncharacterized protein</fullName>
    </submittedName>
</protein>
<comment type="caution">
    <text evidence="2">The sequence shown here is derived from an EMBL/GenBank/DDBJ whole genome shotgun (WGS) entry which is preliminary data.</text>
</comment>
<evidence type="ECO:0000256" key="1">
    <source>
        <dbReference type="SAM" id="MobiDB-lite"/>
    </source>
</evidence>
<feature type="compositionally biased region" description="Pro residues" evidence="1">
    <location>
        <begin position="20"/>
        <end position="29"/>
    </location>
</feature>
<evidence type="ECO:0000313" key="2">
    <source>
        <dbReference type="EMBL" id="KAK3382048.1"/>
    </source>
</evidence>
<name>A0AAE0NIB4_9PEZI</name>
<feature type="compositionally biased region" description="Low complexity" evidence="1">
    <location>
        <begin position="30"/>
        <end position="40"/>
    </location>
</feature>
<dbReference type="GO" id="GO:0030638">
    <property type="term" value="P:polyketide metabolic process"/>
    <property type="evidence" value="ECO:0007669"/>
    <property type="project" value="InterPro"/>
</dbReference>
<accession>A0AAE0NIB4</accession>
<dbReference type="SUPFAM" id="SSF54427">
    <property type="entry name" value="NTF2-like"/>
    <property type="match status" value="1"/>
</dbReference>
<reference evidence="2" key="1">
    <citation type="journal article" date="2023" name="Mol. Phylogenet. Evol.">
        <title>Genome-scale phylogeny and comparative genomics of the fungal order Sordariales.</title>
        <authorList>
            <person name="Hensen N."/>
            <person name="Bonometti L."/>
            <person name="Westerberg I."/>
            <person name="Brannstrom I.O."/>
            <person name="Guillou S."/>
            <person name="Cros-Aarteil S."/>
            <person name="Calhoun S."/>
            <person name="Haridas S."/>
            <person name="Kuo A."/>
            <person name="Mondo S."/>
            <person name="Pangilinan J."/>
            <person name="Riley R."/>
            <person name="LaButti K."/>
            <person name="Andreopoulos B."/>
            <person name="Lipzen A."/>
            <person name="Chen C."/>
            <person name="Yan M."/>
            <person name="Daum C."/>
            <person name="Ng V."/>
            <person name="Clum A."/>
            <person name="Steindorff A."/>
            <person name="Ohm R.A."/>
            <person name="Martin F."/>
            <person name="Silar P."/>
            <person name="Natvig D.O."/>
            <person name="Lalanne C."/>
            <person name="Gautier V."/>
            <person name="Ament-Velasquez S.L."/>
            <person name="Kruys A."/>
            <person name="Hutchinson M.I."/>
            <person name="Powell A.J."/>
            <person name="Barry K."/>
            <person name="Miller A.N."/>
            <person name="Grigoriev I.V."/>
            <person name="Debuchy R."/>
            <person name="Gladieux P."/>
            <person name="Hiltunen Thoren M."/>
            <person name="Johannesson H."/>
        </authorList>
    </citation>
    <scope>NUCLEOTIDE SEQUENCE</scope>
    <source>
        <strain evidence="2">CBS 958.72</strain>
    </source>
</reference>
<dbReference type="Pfam" id="PF07366">
    <property type="entry name" value="SnoaL"/>
    <property type="match status" value="1"/>
</dbReference>
<keyword evidence="3" id="KW-1185">Reference proteome</keyword>
<feature type="region of interest" description="Disordered" evidence="1">
    <location>
        <begin position="171"/>
        <end position="195"/>
    </location>
</feature>
<proteinExistence type="predicted"/>
<feature type="compositionally biased region" description="Low complexity" evidence="1">
    <location>
        <begin position="10"/>
        <end position="19"/>
    </location>
</feature>
<feature type="region of interest" description="Disordered" evidence="1">
    <location>
        <begin position="1"/>
        <end position="40"/>
    </location>
</feature>
<dbReference type="Gene3D" id="3.10.450.50">
    <property type="match status" value="2"/>
</dbReference>
<dbReference type="AlphaFoldDB" id="A0AAE0NIB4"/>
<sequence length="332" mass="37538">MSMANTDANQIMQPQLAQPAPQPSPPTPSEPSDAAAQEALQAARYARTGIKPPRKLDSRRRFKNFIDRINRRQWETLGEGIHRRLAYNGRDVSQYELIQYLKQEFAPKTHTTMEIVALVGGKTDEDGSIGARLRVKHQVVQGPYLASAARRHFEYARHMFVQYTAGKISEISDIPDEDERRREPKHILPPPGLRPPPPRVSIDLGQFYTDYIACINGGNMTGELQRFCKSTGVTWNGSKLAVDQYRKLMEGAFDAIDGLEFIAHTVLVDEARQQIAVRIDFIGTPVKPFGGAFPNGKQVFFSEHAFYWLEQGKISDVLTIVDWESYKSQLIH</sequence>
<dbReference type="InterPro" id="IPR032710">
    <property type="entry name" value="NTF2-like_dom_sf"/>
</dbReference>